<organism evidence="5 6">
    <name type="scientific">Streptomyces jeddahensis</name>
    <dbReference type="NCBI Taxonomy" id="1716141"/>
    <lineage>
        <taxon>Bacteria</taxon>
        <taxon>Bacillati</taxon>
        <taxon>Actinomycetota</taxon>
        <taxon>Actinomycetes</taxon>
        <taxon>Kitasatosporales</taxon>
        <taxon>Streptomycetaceae</taxon>
        <taxon>Streptomyces</taxon>
    </lineage>
</organism>
<dbReference type="RefSeq" id="WP_067270874.1">
    <property type="nucleotide sequence ID" value="NZ_LOHS01000020.1"/>
</dbReference>
<dbReference type="Proteomes" id="UP000077381">
    <property type="component" value="Unassembled WGS sequence"/>
</dbReference>
<dbReference type="Gene3D" id="3.90.1150.10">
    <property type="entry name" value="Aspartate Aminotransferase, domain 1"/>
    <property type="match status" value="1"/>
</dbReference>
<dbReference type="PATRIC" id="fig|1716141.3.peg.290"/>
<dbReference type="OrthoDB" id="9801834at2"/>
<keyword evidence="6" id="KW-1185">Reference proteome</keyword>
<feature type="region of interest" description="Disordered" evidence="3">
    <location>
        <begin position="1"/>
        <end position="20"/>
    </location>
</feature>
<dbReference type="Pfam" id="PF00202">
    <property type="entry name" value="Aminotran_3"/>
    <property type="match status" value="1"/>
</dbReference>
<dbReference type="InterPro" id="IPR015421">
    <property type="entry name" value="PyrdxlP-dep_Trfase_major"/>
</dbReference>
<dbReference type="PANTHER" id="PTHR45688:SF13">
    <property type="entry name" value="ALANINE--GLYOXYLATE AMINOTRANSFERASE 2-LIKE"/>
    <property type="match status" value="1"/>
</dbReference>
<dbReference type="InterPro" id="IPR049704">
    <property type="entry name" value="Aminotrans_3_PPA_site"/>
</dbReference>
<dbReference type="InterPro" id="IPR015422">
    <property type="entry name" value="PyrdxlP-dep_Trfase_small"/>
</dbReference>
<dbReference type="EC" id="4.1.1.64" evidence="5"/>
<comment type="similarity">
    <text evidence="1">Belongs to the class-III pyridoxal-phosphate-dependent aminotransferase family.</text>
</comment>
<gene>
    <name evidence="5" type="primary">dgdA</name>
    <name evidence="5" type="ORF">STSP_02740</name>
</gene>
<dbReference type="SUPFAM" id="SSF56112">
    <property type="entry name" value="Protein kinase-like (PK-like)"/>
    <property type="match status" value="1"/>
</dbReference>
<dbReference type="InterPro" id="IPR002575">
    <property type="entry name" value="Aminoglycoside_PTrfase"/>
</dbReference>
<dbReference type="InterPro" id="IPR005814">
    <property type="entry name" value="Aminotrans_3"/>
</dbReference>
<accession>A0A177HZN6</accession>
<dbReference type="InterPro" id="IPR015424">
    <property type="entry name" value="PyrdxlP-dep_Trfase"/>
</dbReference>
<comment type="caution">
    <text evidence="5">The sequence shown here is derived from an EMBL/GenBank/DDBJ whole genome shotgun (WGS) entry which is preliminary data.</text>
</comment>
<dbReference type="InterPro" id="IPR011009">
    <property type="entry name" value="Kinase-like_dom_sf"/>
</dbReference>
<evidence type="ECO:0000256" key="3">
    <source>
        <dbReference type="SAM" id="MobiDB-lite"/>
    </source>
</evidence>
<name>A0A177HZN6_9ACTN</name>
<dbReference type="Gene3D" id="3.40.640.10">
    <property type="entry name" value="Type I PLP-dependent aspartate aminotransferase-like (Major domain)"/>
    <property type="match status" value="1"/>
</dbReference>
<sequence>MTSATTTGQDGTTIPGHTGQLPGSLLDHVLRQSFGLEGYVQHPLGGEVDQNVRITGNDGMRYFVRVTRAEPDSADVLWQNSLLQHLASTVPDLPVPRLVPTREGKFLAAVVHEGRTHVVRVMSWIEGRVLADLDDHPAALLRQLGEAAGRLSLGLSSVEPPVGLEPHDWDMRRAAEIVEASLHAVQDADRREAVRTIMGWYDDLLPAWDRLPRSVVHQDLNDANVLADADEDGVLRISGIVDLGDSLYSVRAAEVAIAAGYAMVRKADPLAAAAEVVAGFHSVLPLTAEELAAVYPLAAARLCMNAVTWTRRVSESDTPYGRTRMQHTWPAIAQVAEVCPDVAEATFRVACGLPPTREQRNLEEVLAEAARDGASYAPAPQLLDLRPASDLYDEVDWHDARAVRASIDDVLDGRRRRGYVPHLSASLLLGGRRRPGADEPATVQVGGSLIVADAEEVASPLSGVVEARGGSGMPLVLRHAVEGLEFWTCWWGLDDTPPVAATVPAGAPLGRAGASEETDPLGSCVQVQVHRTARMATWPPPRVVPPSARQVWSHLSPDPARLLGFTECSTPAPTIDDVVSVRRRHIARSQRNYYRTPMNLVRGRDVWFHDEDGLAYLDSLNNVTHVGHAEPRVTAAATRQMRKLNTNSRFVYPQIASYVQKLVATLPDPLEVVFLVCTGSEANDLALRIARQVTGRQHIVNIDGAYHGNTGVVTGISPNRYKGPGGAGAPATTHEVVIPDRYRSTYGYDDTDAGVKYARDAAAVIERITADGRPPAAFIAESLMGSGGNIVFPDGYLDGVFTAARRAGALCISDEVQVGVGRLGPWWGFELQKVVPDIVTMGKPLGNGHPLAAVVTTREIADAFDTGMKYFNTFGGNPVSCAIGEAVLDIVEQDELRENAVSVGGYFAQSLRELQQRQPLIGDVRAEGLYLGVELVRNRTTKMPATEQAFMVTELMKERGVIVFPNGVHDNVLKIKPPMTFRREHVDLYVDVLDEVLSLPELRSAVQS</sequence>
<dbReference type="CDD" id="cd00610">
    <property type="entry name" value="OAT_like"/>
    <property type="match status" value="1"/>
</dbReference>
<evidence type="ECO:0000259" key="4">
    <source>
        <dbReference type="Pfam" id="PF01636"/>
    </source>
</evidence>
<dbReference type="EMBL" id="LOHS01000020">
    <property type="protein sequence ID" value="OAH16311.1"/>
    <property type="molecule type" value="Genomic_DNA"/>
</dbReference>
<dbReference type="Pfam" id="PF01636">
    <property type="entry name" value="APH"/>
    <property type="match status" value="1"/>
</dbReference>
<keyword evidence="2" id="KW-0663">Pyridoxal phosphate</keyword>
<dbReference type="SUPFAM" id="SSF53383">
    <property type="entry name" value="PLP-dependent transferases"/>
    <property type="match status" value="1"/>
</dbReference>
<evidence type="ECO:0000256" key="1">
    <source>
        <dbReference type="ARBA" id="ARBA00008954"/>
    </source>
</evidence>
<reference evidence="5 6" key="1">
    <citation type="submission" date="2015-12" db="EMBL/GenBank/DDBJ databases">
        <title>Genome sequence of Streptomyces sp. G25.</title>
        <authorList>
            <person name="Poehlein A."/>
            <person name="Roettig A."/>
            <person name="Hiessl S."/>
            <person name="Hauschild P."/>
            <person name="Schauer J."/>
            <person name="Madkour M.H."/>
            <person name="Al-Ansari A.M."/>
            <person name="Almakishah N.H."/>
            <person name="Steinbuechel A."/>
            <person name="Daniel R."/>
        </authorList>
    </citation>
    <scope>NUCLEOTIDE SEQUENCE [LARGE SCALE GENOMIC DNA]</scope>
    <source>
        <strain evidence="6">G25(2015)</strain>
    </source>
</reference>
<evidence type="ECO:0000313" key="5">
    <source>
        <dbReference type="EMBL" id="OAH16311.1"/>
    </source>
</evidence>
<dbReference type="GO" id="GO:0030170">
    <property type="term" value="F:pyridoxal phosphate binding"/>
    <property type="evidence" value="ECO:0007669"/>
    <property type="project" value="InterPro"/>
</dbReference>
<dbReference type="PANTHER" id="PTHR45688">
    <property type="match status" value="1"/>
</dbReference>
<dbReference type="AlphaFoldDB" id="A0A177HZN6"/>
<evidence type="ECO:0000313" key="6">
    <source>
        <dbReference type="Proteomes" id="UP000077381"/>
    </source>
</evidence>
<feature type="domain" description="Aminoglycoside phosphotransferase" evidence="4">
    <location>
        <begin position="44"/>
        <end position="278"/>
    </location>
</feature>
<dbReference type="GO" id="GO:0047432">
    <property type="term" value="F:2,2-dialkylglycine decarboxylase (pyruvate) activity"/>
    <property type="evidence" value="ECO:0007669"/>
    <property type="project" value="UniProtKB-EC"/>
</dbReference>
<feature type="compositionally biased region" description="Low complexity" evidence="3">
    <location>
        <begin position="1"/>
        <end position="16"/>
    </location>
</feature>
<dbReference type="Gene3D" id="3.90.1200.10">
    <property type="match status" value="1"/>
</dbReference>
<protein>
    <submittedName>
        <fullName evidence="5">2,2-dialkylglycine decarboxylase</fullName>
        <ecNumber evidence="5">4.1.1.64</ecNumber>
    </submittedName>
</protein>
<proteinExistence type="inferred from homology"/>
<keyword evidence="5" id="KW-0456">Lyase</keyword>
<evidence type="ECO:0000256" key="2">
    <source>
        <dbReference type="ARBA" id="ARBA00022898"/>
    </source>
</evidence>
<dbReference type="STRING" id="1716141.STSP_02740"/>
<dbReference type="PROSITE" id="PS00600">
    <property type="entry name" value="AA_TRANSFER_CLASS_3"/>
    <property type="match status" value="1"/>
</dbReference>
<dbReference type="GO" id="GO:0008483">
    <property type="term" value="F:transaminase activity"/>
    <property type="evidence" value="ECO:0007669"/>
    <property type="project" value="InterPro"/>
</dbReference>